<dbReference type="Proteomes" id="UP000054248">
    <property type="component" value="Unassembled WGS sequence"/>
</dbReference>
<dbReference type="AlphaFoldDB" id="A0A0C3QRQ8"/>
<dbReference type="PROSITE" id="PS50181">
    <property type="entry name" value="FBOX"/>
    <property type="match status" value="1"/>
</dbReference>
<dbReference type="SMART" id="SM00256">
    <property type="entry name" value="FBOX"/>
    <property type="match status" value="1"/>
</dbReference>
<name>A0A0C3QRQ8_9AGAM</name>
<protein>
    <recommendedName>
        <fullName evidence="1">F-box domain-containing protein</fullName>
    </recommendedName>
</protein>
<accession>A0A0C3QRQ8</accession>
<dbReference type="Pfam" id="PF00646">
    <property type="entry name" value="F-box"/>
    <property type="match status" value="1"/>
</dbReference>
<evidence type="ECO:0000259" key="1">
    <source>
        <dbReference type="PROSITE" id="PS50181"/>
    </source>
</evidence>
<dbReference type="Gene3D" id="1.20.1280.50">
    <property type="match status" value="1"/>
</dbReference>
<dbReference type="InterPro" id="IPR036047">
    <property type="entry name" value="F-box-like_dom_sf"/>
</dbReference>
<feature type="domain" description="F-box" evidence="1">
    <location>
        <begin position="1"/>
        <end position="42"/>
    </location>
</feature>
<dbReference type="CDD" id="cd09917">
    <property type="entry name" value="F-box_SF"/>
    <property type="match status" value="1"/>
</dbReference>
<proteinExistence type="predicted"/>
<dbReference type="OrthoDB" id="3202294at2759"/>
<dbReference type="EMBL" id="KN822971">
    <property type="protein sequence ID" value="KIO30524.1"/>
    <property type="molecule type" value="Genomic_DNA"/>
</dbReference>
<reference evidence="2 3" key="1">
    <citation type="submission" date="2014-04" db="EMBL/GenBank/DDBJ databases">
        <authorList>
            <consortium name="DOE Joint Genome Institute"/>
            <person name="Kuo A."/>
            <person name="Girlanda M."/>
            <person name="Perotto S."/>
            <person name="Kohler A."/>
            <person name="Nagy L.G."/>
            <person name="Floudas D."/>
            <person name="Copeland A."/>
            <person name="Barry K.W."/>
            <person name="Cichocki N."/>
            <person name="Veneault-Fourrey C."/>
            <person name="LaButti K."/>
            <person name="Lindquist E.A."/>
            <person name="Lipzen A."/>
            <person name="Lundell T."/>
            <person name="Morin E."/>
            <person name="Murat C."/>
            <person name="Sun H."/>
            <person name="Tunlid A."/>
            <person name="Henrissat B."/>
            <person name="Grigoriev I.V."/>
            <person name="Hibbett D.S."/>
            <person name="Martin F."/>
            <person name="Nordberg H.P."/>
            <person name="Cantor M.N."/>
            <person name="Hua S.X."/>
        </authorList>
    </citation>
    <scope>NUCLEOTIDE SEQUENCE [LARGE SCALE GENOMIC DNA]</scope>
    <source>
        <strain evidence="2 3">MUT 4182</strain>
    </source>
</reference>
<gene>
    <name evidence="2" type="ORF">M407DRAFT_20412</name>
</gene>
<evidence type="ECO:0000313" key="3">
    <source>
        <dbReference type="Proteomes" id="UP000054248"/>
    </source>
</evidence>
<dbReference type="HOGENOM" id="CLU_542052_0_0_1"/>
<organism evidence="2 3">
    <name type="scientific">Tulasnella calospora MUT 4182</name>
    <dbReference type="NCBI Taxonomy" id="1051891"/>
    <lineage>
        <taxon>Eukaryota</taxon>
        <taxon>Fungi</taxon>
        <taxon>Dikarya</taxon>
        <taxon>Basidiomycota</taxon>
        <taxon>Agaricomycotina</taxon>
        <taxon>Agaricomycetes</taxon>
        <taxon>Cantharellales</taxon>
        <taxon>Tulasnellaceae</taxon>
        <taxon>Tulasnella</taxon>
    </lineage>
</organism>
<sequence length="503" mass="55446">MQAEDVLIQIFSFLDLADLHSMRLVSRRLRSLVNSRIVWLDLLRRLELPLPPLSCPTTQLPQHDLERLAVRAVRLETNWRSLQPKPYSARTVPVDSVIVAMSMCRGTLFTAHKDGMLRCWHDLDSPLSPNESRPGGGREDSRRFTVLAPDSRIVKFTQMQVSADMTRRRFVVMYVGDGVDRSTWSGVFTVAMDPRPDGTFAAEADHFDQSKGIVTVAVSASSMIVARSVGSLSVIDLKTGNPYNIDAEAARGASGNGKILRLCPLEDDKLLLLTTDAVAVYRMPTAQEPLVDIPEFIRPLPRCVAGWFHHGPDTASPSTSTLPTMLTVLTEESQTLRYSILVTDQGTDDGAMWDLVEVGREAFPYPVERLSMTEMYGGRRRSIWVHWRRGFEDWPLHVLGTHYEPTGVNQEPMLSKETGVGSIPDRCCLGTSNDGSAVGFGFTPLAAVGSTSAPSSNSQASLSQVLWNCTRAVAMPRVTFDEATGRMCVAGLNSQAITICEYA</sequence>
<evidence type="ECO:0000313" key="2">
    <source>
        <dbReference type="EMBL" id="KIO30524.1"/>
    </source>
</evidence>
<keyword evidence="3" id="KW-1185">Reference proteome</keyword>
<reference evidence="3" key="2">
    <citation type="submission" date="2015-01" db="EMBL/GenBank/DDBJ databases">
        <title>Evolutionary Origins and Diversification of the Mycorrhizal Mutualists.</title>
        <authorList>
            <consortium name="DOE Joint Genome Institute"/>
            <consortium name="Mycorrhizal Genomics Consortium"/>
            <person name="Kohler A."/>
            <person name="Kuo A."/>
            <person name="Nagy L.G."/>
            <person name="Floudas D."/>
            <person name="Copeland A."/>
            <person name="Barry K.W."/>
            <person name="Cichocki N."/>
            <person name="Veneault-Fourrey C."/>
            <person name="LaButti K."/>
            <person name="Lindquist E.A."/>
            <person name="Lipzen A."/>
            <person name="Lundell T."/>
            <person name="Morin E."/>
            <person name="Murat C."/>
            <person name="Riley R."/>
            <person name="Ohm R."/>
            <person name="Sun H."/>
            <person name="Tunlid A."/>
            <person name="Henrissat B."/>
            <person name="Grigoriev I.V."/>
            <person name="Hibbett D.S."/>
            <person name="Martin F."/>
        </authorList>
    </citation>
    <scope>NUCLEOTIDE SEQUENCE [LARGE SCALE GENOMIC DNA]</scope>
    <source>
        <strain evidence="3">MUT 4182</strain>
    </source>
</reference>
<dbReference type="SUPFAM" id="SSF81383">
    <property type="entry name" value="F-box domain"/>
    <property type="match status" value="1"/>
</dbReference>
<dbReference type="InterPro" id="IPR001810">
    <property type="entry name" value="F-box_dom"/>
</dbReference>